<evidence type="ECO:0000313" key="4">
    <source>
        <dbReference type="Proteomes" id="UP000295281"/>
    </source>
</evidence>
<dbReference type="RefSeq" id="WP_133742734.1">
    <property type="nucleotide sequence ID" value="NZ_SNYN01000018.1"/>
</dbReference>
<comment type="caution">
    <text evidence="3">The sequence shown here is derived from an EMBL/GenBank/DDBJ whole genome shotgun (WGS) entry which is preliminary data.</text>
</comment>
<feature type="domain" description="NADP-dependent oxidoreductase" evidence="2">
    <location>
        <begin position="16"/>
        <end position="185"/>
    </location>
</feature>
<keyword evidence="1" id="KW-0560">Oxidoreductase</keyword>
<dbReference type="PANTHER" id="PTHR43625:SF40">
    <property type="entry name" value="ALDO-KETO REDUCTASE YAKC [NADP(+)]"/>
    <property type="match status" value="1"/>
</dbReference>
<dbReference type="InterPro" id="IPR036812">
    <property type="entry name" value="NAD(P)_OxRdtase_dom_sf"/>
</dbReference>
<accession>A0A4R6UQJ8</accession>
<proteinExistence type="predicted"/>
<evidence type="ECO:0000256" key="1">
    <source>
        <dbReference type="ARBA" id="ARBA00023002"/>
    </source>
</evidence>
<dbReference type="Gene3D" id="3.20.20.100">
    <property type="entry name" value="NADP-dependent oxidoreductase domain"/>
    <property type="match status" value="1"/>
</dbReference>
<sequence>MRTRTFTPAGREVGAVGLGCMGMSWAYTESQRDDDRSVELIRTALDLGADFLDTADVYGDGHNEALVGRAVAGRREEVFLATKAGLVVEDLATKSMRRDASPARLRRAVEASLRRLGTDVIDLYYLHRVDPAVPLEETWGAMAELVREGKVRHLGLSEVSVGEARRAHALHPVAAVQSELSLWTRTALGRTAETADARFGTPGTAGGGLEGPGGDVVAWCAANGAAFVPFAPLGRGFLTGAVTAETSFEEGDFRAANPRFAAGARTSNLRIVEVLRSVAERHGATPAQAALAWVLAQGDHVIPIPGTKRLEYLKENVASATFDLTEKDIAQLDGAPDPIGGRY</sequence>
<name>A0A4R6UQJ8_9ACTN</name>
<dbReference type="SUPFAM" id="SSF51430">
    <property type="entry name" value="NAD(P)-linked oxidoreductase"/>
    <property type="match status" value="1"/>
</dbReference>
<evidence type="ECO:0000259" key="2">
    <source>
        <dbReference type="Pfam" id="PF00248"/>
    </source>
</evidence>
<feature type="domain" description="NADP-dependent oxidoreductase" evidence="2">
    <location>
        <begin position="216"/>
        <end position="334"/>
    </location>
</feature>
<dbReference type="GO" id="GO:0016491">
    <property type="term" value="F:oxidoreductase activity"/>
    <property type="evidence" value="ECO:0007669"/>
    <property type="project" value="UniProtKB-KW"/>
</dbReference>
<dbReference type="GO" id="GO:0005737">
    <property type="term" value="C:cytoplasm"/>
    <property type="evidence" value="ECO:0007669"/>
    <property type="project" value="TreeGrafter"/>
</dbReference>
<evidence type="ECO:0000313" key="3">
    <source>
        <dbReference type="EMBL" id="TDQ48476.1"/>
    </source>
</evidence>
<protein>
    <submittedName>
        <fullName evidence="3">Aryl-alcohol dehydrogenase-like predicted oxidoreductase</fullName>
    </submittedName>
</protein>
<dbReference type="PANTHER" id="PTHR43625">
    <property type="entry name" value="AFLATOXIN B1 ALDEHYDE REDUCTASE"/>
    <property type="match status" value="1"/>
</dbReference>
<dbReference type="OrthoDB" id="9768793at2"/>
<keyword evidence="4" id="KW-1185">Reference proteome</keyword>
<dbReference type="Proteomes" id="UP000295281">
    <property type="component" value="Unassembled WGS sequence"/>
</dbReference>
<dbReference type="AlphaFoldDB" id="A0A4R6UQJ8"/>
<dbReference type="InterPro" id="IPR023210">
    <property type="entry name" value="NADP_OxRdtase_dom"/>
</dbReference>
<dbReference type="Pfam" id="PF00248">
    <property type="entry name" value="Aldo_ket_red"/>
    <property type="match status" value="2"/>
</dbReference>
<reference evidence="3 4" key="1">
    <citation type="submission" date="2019-03" db="EMBL/GenBank/DDBJ databases">
        <title>Genomic Encyclopedia of Type Strains, Phase IV (KMG-IV): sequencing the most valuable type-strain genomes for metagenomic binning, comparative biology and taxonomic classification.</title>
        <authorList>
            <person name="Goeker M."/>
        </authorList>
    </citation>
    <scope>NUCLEOTIDE SEQUENCE [LARGE SCALE GENOMIC DNA]</scope>
    <source>
        <strain evidence="3 4">DSM 46770</strain>
    </source>
</reference>
<organism evidence="3 4">
    <name type="scientific">Actinorugispora endophytica</name>
    <dbReference type="NCBI Taxonomy" id="1605990"/>
    <lineage>
        <taxon>Bacteria</taxon>
        <taxon>Bacillati</taxon>
        <taxon>Actinomycetota</taxon>
        <taxon>Actinomycetes</taxon>
        <taxon>Streptosporangiales</taxon>
        <taxon>Nocardiopsidaceae</taxon>
        <taxon>Actinorugispora</taxon>
    </lineage>
</organism>
<gene>
    <name evidence="3" type="ORF">EV190_11812</name>
</gene>
<dbReference type="EMBL" id="SNYN01000018">
    <property type="protein sequence ID" value="TDQ48476.1"/>
    <property type="molecule type" value="Genomic_DNA"/>
</dbReference>
<dbReference type="InterPro" id="IPR050791">
    <property type="entry name" value="Aldo-Keto_reductase"/>
</dbReference>